<accession>A0A2S2BTD6</accession>
<dbReference type="InterPro" id="IPR002563">
    <property type="entry name" value="Flavin_Rdtase-like_dom"/>
</dbReference>
<protein>
    <submittedName>
        <fullName evidence="4">Oxidoreductase</fullName>
    </submittedName>
</protein>
<dbReference type="KEGG" id="roz:CBI38_09875"/>
<sequence>MPHNGNSDTTQHDDGQAFEDVVALLNYPMFVVTTRWEEQRSGCLVGFASQVSISPPRFLVGLSNKNHTYGVAVNAEHLAVHLLTREHLALATLFGEQTGDEIDKFAQCEWRPGPHGLPILDNSAAWFSGRILERLELGDHVAFLLAPETGSAPDDLGELITFSDVRDLEPGHEA</sequence>
<dbReference type="SMART" id="SM00903">
    <property type="entry name" value="Flavin_Reduct"/>
    <property type="match status" value="1"/>
</dbReference>
<dbReference type="InterPro" id="IPR012349">
    <property type="entry name" value="Split_barrel_FMN-bd"/>
</dbReference>
<dbReference type="PANTHER" id="PTHR30466:SF15">
    <property type="entry name" value="POSSIBLE OXIDOREDUCTASE"/>
    <property type="match status" value="1"/>
</dbReference>
<name>A0A2S2BTD6_9NOCA</name>
<evidence type="ECO:0000256" key="2">
    <source>
        <dbReference type="ARBA" id="ARBA00023002"/>
    </source>
</evidence>
<evidence type="ECO:0000259" key="3">
    <source>
        <dbReference type="SMART" id="SM00903"/>
    </source>
</evidence>
<dbReference type="Proteomes" id="UP000245711">
    <property type="component" value="Chromosome"/>
</dbReference>
<keyword evidence="2" id="KW-0560">Oxidoreductase</keyword>
<gene>
    <name evidence="4" type="ORF">CBI38_09875</name>
</gene>
<dbReference type="Gene3D" id="2.30.110.10">
    <property type="entry name" value="Electron Transport, Fmn-binding Protein, Chain A"/>
    <property type="match status" value="1"/>
</dbReference>
<evidence type="ECO:0000313" key="5">
    <source>
        <dbReference type="Proteomes" id="UP000245711"/>
    </source>
</evidence>
<proteinExistence type="inferred from homology"/>
<dbReference type="OrthoDB" id="3176898at2"/>
<dbReference type="AlphaFoldDB" id="A0A2S2BTD6"/>
<comment type="similarity">
    <text evidence="1">Belongs to the non-flavoprotein flavin reductase family.</text>
</comment>
<feature type="domain" description="Flavin reductase like" evidence="3">
    <location>
        <begin position="22"/>
        <end position="169"/>
    </location>
</feature>
<dbReference type="InterPro" id="IPR050268">
    <property type="entry name" value="NADH-dep_flavin_reductase"/>
</dbReference>
<dbReference type="RefSeq" id="WP_109328479.1">
    <property type="nucleotide sequence ID" value="NZ_CP021354.1"/>
</dbReference>
<dbReference type="EMBL" id="CP021354">
    <property type="protein sequence ID" value="AWK71849.1"/>
    <property type="molecule type" value="Genomic_DNA"/>
</dbReference>
<dbReference type="SUPFAM" id="SSF50475">
    <property type="entry name" value="FMN-binding split barrel"/>
    <property type="match status" value="1"/>
</dbReference>
<reference evidence="4 5" key="1">
    <citation type="submission" date="2017-05" db="EMBL/GenBank/DDBJ databases">
        <title>Isolation of Rhodococcus sp. S2-17 biodegrading of BP-3.</title>
        <authorList>
            <person name="Lee Y."/>
            <person name="Kim K.H."/>
            <person name="Chun B.H."/>
            <person name="Jung H.S."/>
            <person name="Jeon C.O."/>
        </authorList>
    </citation>
    <scope>NUCLEOTIDE SEQUENCE [LARGE SCALE GENOMIC DNA]</scope>
    <source>
        <strain evidence="4 5">S2-17</strain>
    </source>
</reference>
<evidence type="ECO:0000313" key="4">
    <source>
        <dbReference type="EMBL" id="AWK71849.1"/>
    </source>
</evidence>
<organism evidence="4 5">
    <name type="scientific">Rhodococcus oxybenzonivorans</name>
    <dbReference type="NCBI Taxonomy" id="1990687"/>
    <lineage>
        <taxon>Bacteria</taxon>
        <taxon>Bacillati</taxon>
        <taxon>Actinomycetota</taxon>
        <taxon>Actinomycetes</taxon>
        <taxon>Mycobacteriales</taxon>
        <taxon>Nocardiaceae</taxon>
        <taxon>Rhodococcus</taxon>
    </lineage>
</organism>
<dbReference type="PANTHER" id="PTHR30466">
    <property type="entry name" value="FLAVIN REDUCTASE"/>
    <property type="match status" value="1"/>
</dbReference>
<dbReference type="Pfam" id="PF01613">
    <property type="entry name" value="Flavin_Reduct"/>
    <property type="match status" value="1"/>
</dbReference>
<evidence type="ECO:0000256" key="1">
    <source>
        <dbReference type="ARBA" id="ARBA00008898"/>
    </source>
</evidence>
<dbReference type="GO" id="GO:0042602">
    <property type="term" value="F:riboflavin reductase (NADPH) activity"/>
    <property type="evidence" value="ECO:0007669"/>
    <property type="project" value="TreeGrafter"/>
</dbReference>
<dbReference type="GO" id="GO:0010181">
    <property type="term" value="F:FMN binding"/>
    <property type="evidence" value="ECO:0007669"/>
    <property type="project" value="InterPro"/>
</dbReference>
<keyword evidence="5" id="KW-1185">Reference proteome</keyword>